<dbReference type="AlphaFoldDB" id="A0A1F5X1Y3"/>
<dbReference type="GO" id="GO:0000271">
    <property type="term" value="P:polysaccharide biosynthetic process"/>
    <property type="evidence" value="ECO:0007669"/>
    <property type="project" value="InterPro"/>
</dbReference>
<feature type="transmembrane region" description="Helical" evidence="6">
    <location>
        <begin position="7"/>
        <end position="25"/>
    </location>
</feature>
<feature type="transmembrane region" description="Helical" evidence="6">
    <location>
        <begin position="70"/>
        <end position="91"/>
    </location>
</feature>
<evidence type="ECO:0000313" key="9">
    <source>
        <dbReference type="Proteomes" id="UP000178114"/>
    </source>
</evidence>
<dbReference type="PANTHER" id="PTHR38459:SF1">
    <property type="entry name" value="PROPHAGE BACTOPRENOL-LINKED GLUCOSE TRANSLOCASE HOMOLOG"/>
    <property type="match status" value="1"/>
</dbReference>
<dbReference type="STRING" id="1798351.A2930_00685"/>
<evidence type="ECO:0000259" key="7">
    <source>
        <dbReference type="Pfam" id="PF04138"/>
    </source>
</evidence>
<dbReference type="InterPro" id="IPR007267">
    <property type="entry name" value="GtrA_DPMS_TM"/>
</dbReference>
<proteinExistence type="inferred from homology"/>
<feature type="transmembrane region" description="Helical" evidence="6">
    <location>
        <begin position="97"/>
        <end position="117"/>
    </location>
</feature>
<dbReference type="GO" id="GO:0005886">
    <property type="term" value="C:plasma membrane"/>
    <property type="evidence" value="ECO:0007669"/>
    <property type="project" value="TreeGrafter"/>
</dbReference>
<gene>
    <name evidence="8" type="ORF">A2930_00685</name>
</gene>
<dbReference type="InterPro" id="IPR051401">
    <property type="entry name" value="GtrA_CellWall_Glycosyl"/>
</dbReference>
<feature type="transmembrane region" description="Helical" evidence="6">
    <location>
        <begin position="173"/>
        <end position="192"/>
    </location>
</feature>
<dbReference type="Proteomes" id="UP000178114">
    <property type="component" value="Unassembled WGS sequence"/>
</dbReference>
<keyword evidence="5 6" id="KW-0472">Membrane</keyword>
<feature type="domain" description="GtrA/DPMS transmembrane" evidence="7">
    <location>
        <begin position="69"/>
        <end position="199"/>
    </location>
</feature>
<dbReference type="EMBL" id="MFID01000004">
    <property type="protein sequence ID" value="OGF81843.1"/>
    <property type="molecule type" value="Genomic_DNA"/>
</dbReference>
<feature type="transmembrane region" description="Helical" evidence="6">
    <location>
        <begin position="37"/>
        <end position="58"/>
    </location>
</feature>
<comment type="similarity">
    <text evidence="2">Belongs to the GtrA family.</text>
</comment>
<accession>A0A1F5X1Y3</accession>
<sequence length="216" mass="23635">MITKRDYLIGAGAGFLTAVFLLPTLYNLKYLNVATGIAVFICIPVLWAFGVWLGKFLGRWLKFFNQFGKYVAVGFLNTSINFGILNILSIVTGTTAGLMLGGISAPGFLLAATNSYFWNKFWVFRDTSGVNETVLKDLPKFALVTFFGALLNSVLIVYLTTYMEPRFGLDRSAWLNAANVAASAAVLIWNFLGYKFFAFSAKGGSASGRNQYDATG</sequence>
<feature type="transmembrane region" description="Helical" evidence="6">
    <location>
        <begin position="138"/>
        <end position="161"/>
    </location>
</feature>
<dbReference type="Pfam" id="PF04138">
    <property type="entry name" value="GtrA_DPMS_TM"/>
    <property type="match status" value="1"/>
</dbReference>
<evidence type="ECO:0000256" key="3">
    <source>
        <dbReference type="ARBA" id="ARBA00022692"/>
    </source>
</evidence>
<comment type="caution">
    <text evidence="8">The sequence shown here is derived from an EMBL/GenBank/DDBJ whole genome shotgun (WGS) entry which is preliminary data.</text>
</comment>
<evidence type="ECO:0000256" key="1">
    <source>
        <dbReference type="ARBA" id="ARBA00004141"/>
    </source>
</evidence>
<evidence type="ECO:0000313" key="8">
    <source>
        <dbReference type="EMBL" id="OGF81843.1"/>
    </source>
</evidence>
<evidence type="ECO:0000256" key="6">
    <source>
        <dbReference type="SAM" id="Phobius"/>
    </source>
</evidence>
<evidence type="ECO:0000256" key="2">
    <source>
        <dbReference type="ARBA" id="ARBA00009399"/>
    </source>
</evidence>
<comment type="subcellular location">
    <subcellularLocation>
        <location evidence="1">Membrane</location>
        <topology evidence="1">Multi-pass membrane protein</topology>
    </subcellularLocation>
</comment>
<protein>
    <recommendedName>
        <fullName evidence="7">GtrA/DPMS transmembrane domain-containing protein</fullName>
    </recommendedName>
</protein>
<evidence type="ECO:0000256" key="4">
    <source>
        <dbReference type="ARBA" id="ARBA00022989"/>
    </source>
</evidence>
<organism evidence="8 9">
    <name type="scientific">Candidatus Giovannonibacteria bacterium RIFCSPLOWO2_01_FULL_45_34</name>
    <dbReference type="NCBI Taxonomy" id="1798351"/>
    <lineage>
        <taxon>Bacteria</taxon>
        <taxon>Candidatus Giovannoniibacteriota</taxon>
    </lineage>
</organism>
<keyword evidence="4 6" id="KW-1133">Transmembrane helix</keyword>
<name>A0A1F5X1Y3_9BACT</name>
<keyword evidence="3 6" id="KW-0812">Transmembrane</keyword>
<reference evidence="8 9" key="1">
    <citation type="journal article" date="2016" name="Nat. Commun.">
        <title>Thousands of microbial genomes shed light on interconnected biogeochemical processes in an aquifer system.</title>
        <authorList>
            <person name="Anantharaman K."/>
            <person name="Brown C.T."/>
            <person name="Hug L.A."/>
            <person name="Sharon I."/>
            <person name="Castelle C.J."/>
            <person name="Probst A.J."/>
            <person name="Thomas B.C."/>
            <person name="Singh A."/>
            <person name="Wilkins M.J."/>
            <person name="Karaoz U."/>
            <person name="Brodie E.L."/>
            <person name="Williams K.H."/>
            <person name="Hubbard S.S."/>
            <person name="Banfield J.F."/>
        </authorList>
    </citation>
    <scope>NUCLEOTIDE SEQUENCE [LARGE SCALE GENOMIC DNA]</scope>
</reference>
<dbReference type="PANTHER" id="PTHR38459">
    <property type="entry name" value="PROPHAGE BACTOPRENOL-LINKED GLUCOSE TRANSLOCASE HOMOLOG"/>
    <property type="match status" value="1"/>
</dbReference>
<evidence type="ECO:0000256" key="5">
    <source>
        <dbReference type="ARBA" id="ARBA00023136"/>
    </source>
</evidence>